<evidence type="ECO:0000259" key="5">
    <source>
        <dbReference type="SMART" id="SM00346"/>
    </source>
</evidence>
<feature type="domain" description="HTH iclR-type" evidence="5">
    <location>
        <begin position="8"/>
        <end position="96"/>
    </location>
</feature>
<evidence type="ECO:0000256" key="2">
    <source>
        <dbReference type="ARBA" id="ARBA00023125"/>
    </source>
</evidence>
<dbReference type="EMBL" id="JAFIRR010000016">
    <property type="protein sequence ID" value="MCO6415221.1"/>
    <property type="molecule type" value="Genomic_DNA"/>
</dbReference>
<dbReference type="RefSeq" id="WP_252951817.1">
    <property type="nucleotide sequence ID" value="NZ_JAFIRR010000016.1"/>
</dbReference>
<evidence type="ECO:0000313" key="7">
    <source>
        <dbReference type="Proteomes" id="UP001523392"/>
    </source>
</evidence>
<keyword evidence="3" id="KW-0804">Transcription</keyword>
<keyword evidence="7" id="KW-1185">Reference proteome</keyword>
<dbReference type="SUPFAM" id="SSF55781">
    <property type="entry name" value="GAF domain-like"/>
    <property type="match status" value="1"/>
</dbReference>
<dbReference type="InterPro" id="IPR029016">
    <property type="entry name" value="GAF-like_dom_sf"/>
</dbReference>
<evidence type="ECO:0000256" key="4">
    <source>
        <dbReference type="SAM" id="MobiDB-lite"/>
    </source>
</evidence>
<evidence type="ECO:0000256" key="3">
    <source>
        <dbReference type="ARBA" id="ARBA00023163"/>
    </source>
</evidence>
<dbReference type="InterPro" id="IPR050707">
    <property type="entry name" value="HTH_MetabolicPath_Reg"/>
</dbReference>
<accession>A0ABT1CZY3</accession>
<dbReference type="Pfam" id="PF01614">
    <property type="entry name" value="IclR_C"/>
    <property type="match status" value="1"/>
</dbReference>
<dbReference type="SMART" id="SM00346">
    <property type="entry name" value="HTH_ICLR"/>
    <property type="match status" value="1"/>
</dbReference>
<name>A0ABT1CZY3_9PROT</name>
<evidence type="ECO:0000313" key="6">
    <source>
        <dbReference type="EMBL" id="MCO6415221.1"/>
    </source>
</evidence>
<dbReference type="InterPro" id="IPR014757">
    <property type="entry name" value="Tscrpt_reg_IclR_C"/>
</dbReference>
<dbReference type="InterPro" id="IPR036390">
    <property type="entry name" value="WH_DNA-bd_sf"/>
</dbReference>
<dbReference type="Pfam" id="PF09339">
    <property type="entry name" value="HTH_IclR"/>
    <property type="match status" value="1"/>
</dbReference>
<feature type="region of interest" description="Disordered" evidence="4">
    <location>
        <begin position="244"/>
        <end position="282"/>
    </location>
</feature>
<gene>
    <name evidence="6" type="ORF">JYK14_03395</name>
</gene>
<proteinExistence type="predicted"/>
<organism evidence="6 7">
    <name type="scientific">Siccirubricoccus soli</name>
    <dbReference type="NCBI Taxonomy" id="2899147"/>
    <lineage>
        <taxon>Bacteria</taxon>
        <taxon>Pseudomonadati</taxon>
        <taxon>Pseudomonadota</taxon>
        <taxon>Alphaproteobacteria</taxon>
        <taxon>Acetobacterales</taxon>
        <taxon>Roseomonadaceae</taxon>
        <taxon>Siccirubricoccus</taxon>
    </lineage>
</organism>
<dbReference type="SUPFAM" id="SSF46785">
    <property type="entry name" value="Winged helix' DNA-binding domain"/>
    <property type="match status" value="1"/>
</dbReference>
<reference evidence="6 7" key="1">
    <citation type="submission" date="2021-12" db="EMBL/GenBank/DDBJ databases">
        <title>Siccirubricoccus leaddurans sp. nov., a high concentration Zn2+ tolerance bacterium.</title>
        <authorList>
            <person name="Cao Y."/>
        </authorList>
    </citation>
    <scope>NUCLEOTIDE SEQUENCE [LARGE SCALE GENOMIC DNA]</scope>
    <source>
        <strain evidence="6 7">KC 17139</strain>
    </source>
</reference>
<dbReference type="PANTHER" id="PTHR30136:SF24">
    <property type="entry name" value="HTH-TYPE TRANSCRIPTIONAL REPRESSOR ALLR"/>
    <property type="match status" value="1"/>
</dbReference>
<keyword evidence="1" id="KW-0805">Transcription regulation</keyword>
<dbReference type="InterPro" id="IPR036388">
    <property type="entry name" value="WH-like_DNA-bd_sf"/>
</dbReference>
<feature type="compositionally biased region" description="Low complexity" evidence="4">
    <location>
        <begin position="245"/>
        <end position="262"/>
    </location>
</feature>
<dbReference type="PANTHER" id="PTHR30136">
    <property type="entry name" value="HELIX-TURN-HELIX TRANSCRIPTIONAL REGULATOR, ICLR FAMILY"/>
    <property type="match status" value="1"/>
</dbReference>
<keyword evidence="2" id="KW-0238">DNA-binding</keyword>
<dbReference type="Gene3D" id="3.30.450.40">
    <property type="match status" value="1"/>
</dbReference>
<evidence type="ECO:0000256" key="1">
    <source>
        <dbReference type="ARBA" id="ARBA00023015"/>
    </source>
</evidence>
<dbReference type="InterPro" id="IPR005471">
    <property type="entry name" value="Tscrpt_reg_IclR_N"/>
</dbReference>
<dbReference type="Proteomes" id="UP001523392">
    <property type="component" value="Unassembled WGS sequence"/>
</dbReference>
<protein>
    <submittedName>
        <fullName evidence="6">IclR family transcriptional regulator</fullName>
    </submittedName>
</protein>
<sequence>MTTLDGTPRSLLRVLGLFEAVAGSKDGLALADLSRALGSPKSSLLLLLRPLVAQGHLTHIDGRYRLGPAAFRLANTILAARDQSAQLRNAMEWLARKSGETVHLTTIERELGLVAYVEIIPSEQPVRYVPQLGSMRPLHSSSAGRVLLAFQDEAWREDYLKRTQIKRLTPHTTTSLAALRRILDDVRREGVCVTIEETILGAAGCAAPVFDADGGVSTALLIGAPADRFRRDVERHKALVREAAARVSAAPPPAAIRAGSGPERPASASRGTRRRLPAPQAP</sequence>
<dbReference type="Gene3D" id="1.10.10.10">
    <property type="entry name" value="Winged helix-like DNA-binding domain superfamily/Winged helix DNA-binding domain"/>
    <property type="match status" value="1"/>
</dbReference>
<comment type="caution">
    <text evidence="6">The sequence shown here is derived from an EMBL/GenBank/DDBJ whole genome shotgun (WGS) entry which is preliminary data.</text>
</comment>